<organism evidence="1">
    <name type="scientific">marine sediment metagenome</name>
    <dbReference type="NCBI Taxonomy" id="412755"/>
    <lineage>
        <taxon>unclassified sequences</taxon>
        <taxon>metagenomes</taxon>
        <taxon>ecological metagenomes</taxon>
    </lineage>
</organism>
<dbReference type="EMBL" id="LAZR01001224">
    <property type="protein sequence ID" value="KKN48373.1"/>
    <property type="molecule type" value="Genomic_DNA"/>
</dbReference>
<proteinExistence type="predicted"/>
<reference evidence="1" key="1">
    <citation type="journal article" date="2015" name="Nature">
        <title>Complex archaea that bridge the gap between prokaryotes and eukaryotes.</title>
        <authorList>
            <person name="Spang A."/>
            <person name="Saw J.H."/>
            <person name="Jorgensen S.L."/>
            <person name="Zaremba-Niedzwiedzka K."/>
            <person name="Martijn J."/>
            <person name="Lind A.E."/>
            <person name="van Eijk R."/>
            <person name="Schleper C."/>
            <person name="Guy L."/>
            <person name="Ettema T.J."/>
        </authorList>
    </citation>
    <scope>NUCLEOTIDE SEQUENCE</scope>
</reference>
<comment type="caution">
    <text evidence="1">The sequence shown here is derived from an EMBL/GenBank/DDBJ whole genome shotgun (WGS) entry which is preliminary data.</text>
</comment>
<dbReference type="AlphaFoldDB" id="A0A0F9U419"/>
<protein>
    <submittedName>
        <fullName evidence="1">Uncharacterized protein</fullName>
    </submittedName>
</protein>
<accession>A0A0F9U419</accession>
<name>A0A0F9U419_9ZZZZ</name>
<gene>
    <name evidence="1" type="ORF">LCGC14_0653200</name>
</gene>
<sequence length="74" mass="8611">MPNHGKFIESIIIRRDNQPEIDTPTFVDDDCDVVFEFEGKIRLTSIQKTMQNASHNQHGYVFEILSIGKMQKEE</sequence>
<evidence type="ECO:0000313" key="1">
    <source>
        <dbReference type="EMBL" id="KKN48373.1"/>
    </source>
</evidence>